<feature type="transmembrane region" description="Helical" evidence="8">
    <location>
        <begin position="115"/>
        <end position="136"/>
    </location>
</feature>
<dbReference type="Gene3D" id="1.20.1250.20">
    <property type="entry name" value="MFS general substrate transporter like domains"/>
    <property type="match status" value="1"/>
</dbReference>
<protein>
    <submittedName>
        <fullName evidence="9">Major facilitator superfamily MFS_1</fullName>
    </submittedName>
</protein>
<dbReference type="GO" id="GO:0005886">
    <property type="term" value="C:plasma membrane"/>
    <property type="evidence" value="ECO:0007669"/>
    <property type="project" value="UniProtKB-SubCell"/>
</dbReference>
<feature type="transmembrane region" description="Helical" evidence="8">
    <location>
        <begin position="369"/>
        <end position="390"/>
    </location>
</feature>
<dbReference type="GO" id="GO:0022857">
    <property type="term" value="F:transmembrane transporter activity"/>
    <property type="evidence" value="ECO:0007669"/>
    <property type="project" value="InterPro"/>
</dbReference>
<feature type="transmembrane region" description="Helical" evidence="8">
    <location>
        <begin position="75"/>
        <end position="95"/>
    </location>
</feature>
<dbReference type="PANTHER" id="PTHR23517:SF2">
    <property type="entry name" value="MULTIDRUG RESISTANCE PROTEIN MDTH"/>
    <property type="match status" value="1"/>
</dbReference>
<dbReference type="PANTHER" id="PTHR23517">
    <property type="entry name" value="RESISTANCE PROTEIN MDTM, PUTATIVE-RELATED-RELATED"/>
    <property type="match status" value="1"/>
</dbReference>
<dbReference type="OrthoDB" id="6803299at2"/>
<evidence type="ECO:0000256" key="5">
    <source>
        <dbReference type="ARBA" id="ARBA00022989"/>
    </source>
</evidence>
<evidence type="ECO:0000313" key="10">
    <source>
        <dbReference type="Proteomes" id="UP000000851"/>
    </source>
</evidence>
<evidence type="ECO:0000256" key="7">
    <source>
        <dbReference type="SAM" id="MobiDB-lite"/>
    </source>
</evidence>
<dbReference type="SUPFAM" id="SSF103473">
    <property type="entry name" value="MFS general substrate transporter"/>
    <property type="match status" value="1"/>
</dbReference>
<feature type="transmembrane region" description="Helical" evidence="8">
    <location>
        <begin position="305"/>
        <end position="324"/>
    </location>
</feature>
<dbReference type="InterPro" id="IPR011701">
    <property type="entry name" value="MFS"/>
</dbReference>
<evidence type="ECO:0000256" key="8">
    <source>
        <dbReference type="SAM" id="Phobius"/>
    </source>
</evidence>
<dbReference type="RefSeq" id="WP_015796590.1">
    <property type="nucleotide sequence ID" value="NC_013131.1"/>
</dbReference>
<accession>C7QH15</accession>
<dbReference type="HOGENOM" id="CLU_001265_60_5_11"/>
<dbReference type="EMBL" id="CP001700">
    <property type="protein sequence ID" value="ACU76865.1"/>
    <property type="molecule type" value="Genomic_DNA"/>
</dbReference>
<keyword evidence="2" id="KW-0813">Transport</keyword>
<evidence type="ECO:0000313" key="9">
    <source>
        <dbReference type="EMBL" id="ACU76865.1"/>
    </source>
</evidence>
<keyword evidence="10" id="KW-1185">Reference proteome</keyword>
<sequence>MITRGANAEADSIAARHDTPKHTPSWLRRALPDTGPQRALVMSSFVNRIGTGMFLATSALYFTVIVGIPARQVGTGLSIAGLAALLGSVPAGTLADRVGPRTVQLVTLAVQTVTMALFVVVHSWWAFTVVAALDYVADAANNAARGALIGRIGGERPGLFRAKLRTFVSVGVVAGTLLAAVAIQIGTRGAYVTVILVNAVSYVVCALLLLRVPNFGALPKPAGTRRFAALADRPYAAFAALNGLINLQAVVVTLVIPLWIASRTQIPHWAAAAVFGLNFLVGTALMQPVGRRIKTTEQGGKAMRVAGLAIAVGCAVLAGSNSGPRWSETLVLFVGAAVLCAAGVWVTAAGFSLSFELAPAHAQGQYQGVTLLGLDAAGAVGPALLTALVLGLGAPGWVVLGLGFAAAGLMGPAVTRWAERTRPTVVSVGDAAPEPA</sequence>
<comment type="subcellular location">
    <subcellularLocation>
        <location evidence="1">Cell membrane</location>
        <topology evidence="1">Multi-pass membrane protein</topology>
    </subcellularLocation>
</comment>
<dbReference type="InterPro" id="IPR036259">
    <property type="entry name" value="MFS_trans_sf"/>
</dbReference>
<evidence type="ECO:0000256" key="3">
    <source>
        <dbReference type="ARBA" id="ARBA00022475"/>
    </source>
</evidence>
<evidence type="ECO:0000256" key="1">
    <source>
        <dbReference type="ARBA" id="ARBA00004651"/>
    </source>
</evidence>
<dbReference type="AlphaFoldDB" id="C7QH15"/>
<dbReference type="Pfam" id="PF07690">
    <property type="entry name" value="MFS_1"/>
    <property type="match status" value="1"/>
</dbReference>
<evidence type="ECO:0000256" key="2">
    <source>
        <dbReference type="ARBA" id="ARBA00022448"/>
    </source>
</evidence>
<dbReference type="Proteomes" id="UP000000851">
    <property type="component" value="Chromosome"/>
</dbReference>
<dbReference type="eggNOG" id="COG0477">
    <property type="taxonomic scope" value="Bacteria"/>
</dbReference>
<dbReference type="InterPro" id="IPR050171">
    <property type="entry name" value="MFS_Transporters"/>
</dbReference>
<reference evidence="9 10" key="1">
    <citation type="journal article" date="2009" name="Stand. Genomic Sci.">
        <title>Complete genome sequence of Catenulispora acidiphila type strain (ID 139908).</title>
        <authorList>
            <person name="Copeland A."/>
            <person name="Lapidus A."/>
            <person name="Glavina Del Rio T."/>
            <person name="Nolan M."/>
            <person name="Lucas S."/>
            <person name="Chen F."/>
            <person name="Tice H."/>
            <person name="Cheng J.F."/>
            <person name="Bruce D."/>
            <person name="Goodwin L."/>
            <person name="Pitluck S."/>
            <person name="Mikhailova N."/>
            <person name="Pati A."/>
            <person name="Ivanova N."/>
            <person name="Mavromatis K."/>
            <person name="Chen A."/>
            <person name="Palaniappan K."/>
            <person name="Chain P."/>
            <person name="Land M."/>
            <person name="Hauser L."/>
            <person name="Chang Y.J."/>
            <person name="Jeffries C.D."/>
            <person name="Chertkov O."/>
            <person name="Brettin T."/>
            <person name="Detter J.C."/>
            <person name="Han C."/>
            <person name="Ali Z."/>
            <person name="Tindall B.J."/>
            <person name="Goker M."/>
            <person name="Bristow J."/>
            <person name="Eisen J.A."/>
            <person name="Markowitz V."/>
            <person name="Hugenholtz P."/>
            <person name="Kyrpides N.C."/>
            <person name="Klenk H.P."/>
        </authorList>
    </citation>
    <scope>NUCLEOTIDE SEQUENCE [LARGE SCALE GENOMIC DNA]</scope>
    <source>
        <strain evidence="10">DSM 44928 / JCM 14897 / NBRC 102108 / NRRL B-24433 / ID139908</strain>
    </source>
</reference>
<dbReference type="KEGG" id="cai:Caci_8042"/>
<gene>
    <name evidence="9" type="ordered locus">Caci_8042</name>
</gene>
<proteinExistence type="predicted"/>
<keyword evidence="3" id="KW-1003">Cell membrane</keyword>
<keyword evidence="4 8" id="KW-0812">Transmembrane</keyword>
<keyword evidence="6 8" id="KW-0472">Membrane</keyword>
<name>C7QH15_CATAD</name>
<feature type="transmembrane region" description="Helical" evidence="8">
    <location>
        <begin position="191"/>
        <end position="210"/>
    </location>
</feature>
<feature type="region of interest" description="Disordered" evidence="7">
    <location>
        <begin position="1"/>
        <end position="26"/>
    </location>
</feature>
<feature type="transmembrane region" description="Helical" evidence="8">
    <location>
        <begin position="235"/>
        <end position="260"/>
    </location>
</feature>
<feature type="transmembrane region" description="Helical" evidence="8">
    <location>
        <begin position="330"/>
        <end position="357"/>
    </location>
</feature>
<dbReference type="STRING" id="479433.Caci_8042"/>
<feature type="transmembrane region" description="Helical" evidence="8">
    <location>
        <begin position="166"/>
        <end position="185"/>
    </location>
</feature>
<organism evidence="9 10">
    <name type="scientific">Catenulispora acidiphila (strain DSM 44928 / JCM 14897 / NBRC 102108 / NRRL B-24433 / ID139908)</name>
    <dbReference type="NCBI Taxonomy" id="479433"/>
    <lineage>
        <taxon>Bacteria</taxon>
        <taxon>Bacillati</taxon>
        <taxon>Actinomycetota</taxon>
        <taxon>Actinomycetes</taxon>
        <taxon>Catenulisporales</taxon>
        <taxon>Catenulisporaceae</taxon>
        <taxon>Catenulispora</taxon>
    </lineage>
</organism>
<dbReference type="InParanoid" id="C7QH15"/>
<feature type="transmembrane region" description="Helical" evidence="8">
    <location>
        <begin position="266"/>
        <end position="285"/>
    </location>
</feature>
<feature type="transmembrane region" description="Helical" evidence="8">
    <location>
        <begin position="49"/>
        <end position="68"/>
    </location>
</feature>
<keyword evidence="5 8" id="KW-1133">Transmembrane helix</keyword>
<feature type="transmembrane region" description="Helical" evidence="8">
    <location>
        <begin position="396"/>
        <end position="414"/>
    </location>
</feature>
<evidence type="ECO:0000256" key="6">
    <source>
        <dbReference type="ARBA" id="ARBA00023136"/>
    </source>
</evidence>
<evidence type="ECO:0000256" key="4">
    <source>
        <dbReference type="ARBA" id="ARBA00022692"/>
    </source>
</evidence>